<comment type="caution">
    <text evidence="1">The sequence shown here is derived from an EMBL/GenBank/DDBJ whole genome shotgun (WGS) entry which is preliminary data.</text>
</comment>
<protein>
    <recommendedName>
        <fullName evidence="3">DUF479 domain-containing protein</fullName>
    </recommendedName>
</protein>
<accession>A0A125W1H5</accession>
<name>A0A125W1H5_ENTFL</name>
<evidence type="ECO:0008006" key="3">
    <source>
        <dbReference type="Google" id="ProtNLM"/>
    </source>
</evidence>
<sequence length="110" mass="13327">MLVLLVKFVIISQIKFWKEVVSVSEEFEKCVADLKKKYQAIPEEKRQHFAERMQKKNFLRYKKIELIKGELLRLEARRAQLELCERSSELEEVEKKIILKKKKLLKCFDR</sequence>
<dbReference type="GeneID" id="60893878"/>
<dbReference type="AlphaFoldDB" id="A0A125W1H5"/>
<reference evidence="2" key="1">
    <citation type="submission" date="2010-07" db="EMBL/GenBank/DDBJ databases">
        <authorList>
            <person name="Weinstock G."/>
            <person name="Sodergren E."/>
            <person name="Clifton S."/>
            <person name="Fulton L."/>
            <person name="Fulton B."/>
            <person name="Courtney L."/>
            <person name="Fronick C."/>
            <person name="Harrison M."/>
            <person name="Strong C."/>
            <person name="Farmer C."/>
            <person name="Delahaunty K."/>
            <person name="Markovic C."/>
            <person name="Hall O."/>
            <person name="Minx P."/>
            <person name="Tomlinson C."/>
            <person name="Mitreva M."/>
            <person name="Hou S."/>
            <person name="Chen J."/>
            <person name="Wollam A."/>
            <person name="Pepin K.H."/>
            <person name="Johnson M."/>
            <person name="Bhonagiri V."/>
            <person name="Zhang X."/>
            <person name="Suruliraj S."/>
            <person name="Warren W."/>
            <person name="Chinwalla A."/>
            <person name="Mardis E.R."/>
            <person name="Wilson R.K."/>
        </authorList>
    </citation>
    <scope>NUCLEOTIDE SEQUENCE [LARGE SCALE GENOMIC DNA]</scope>
    <source>
        <strain evidence="2">TX4248</strain>
    </source>
</reference>
<dbReference type="EMBL" id="AEBR01000110">
    <property type="protein sequence ID" value="EFM81153.1"/>
    <property type="molecule type" value="Genomic_DNA"/>
</dbReference>
<evidence type="ECO:0000313" key="2">
    <source>
        <dbReference type="Proteomes" id="UP000004846"/>
    </source>
</evidence>
<evidence type="ECO:0000313" key="1">
    <source>
        <dbReference type="EMBL" id="EFM81153.1"/>
    </source>
</evidence>
<dbReference type="Proteomes" id="UP000004846">
    <property type="component" value="Unassembled WGS sequence"/>
</dbReference>
<dbReference type="RefSeq" id="WP_002357572.1">
    <property type="nucleotide sequence ID" value="NZ_GL454489.1"/>
</dbReference>
<proteinExistence type="predicted"/>
<dbReference type="HOGENOM" id="CLU_164624_0_0_9"/>
<organism evidence="1 2">
    <name type="scientific">Enterococcus faecalis TX4248</name>
    <dbReference type="NCBI Taxonomy" id="749495"/>
    <lineage>
        <taxon>Bacteria</taxon>
        <taxon>Bacillati</taxon>
        <taxon>Bacillota</taxon>
        <taxon>Bacilli</taxon>
        <taxon>Lactobacillales</taxon>
        <taxon>Enterococcaceae</taxon>
        <taxon>Enterococcus</taxon>
    </lineage>
</organism>
<gene>
    <name evidence="1" type="ORF">HMPREF9498_03092</name>
</gene>